<dbReference type="KEGG" id="sfk:KY5_2425"/>
<sequence length="126" mass="13561">MRLRAAATTAVFAALLTAFAPSATAEPTAPHLATPPGRVCFWSQPGMMGQSWCYGPPGYAEAENGTQRSAYSFESRYNGTVYAISYGAGSSCVYREIRADDYDENWTAWATKLDGVSHETMGCEPG</sequence>
<evidence type="ECO:0000256" key="1">
    <source>
        <dbReference type="SAM" id="SignalP"/>
    </source>
</evidence>
<accession>A0A291Q7H0</accession>
<reference evidence="2 3" key="1">
    <citation type="submission" date="2017-08" db="EMBL/GenBank/DDBJ databases">
        <title>Complete Genome Sequence of Streptomyces formicae KY5, the formicamycin producer.</title>
        <authorList>
            <person name="Holmes N.A."/>
            <person name="Devine R."/>
            <person name="Qin Z."/>
            <person name="Seipke R.F."/>
            <person name="Wilkinson B."/>
            <person name="Hutchings M.I."/>
        </authorList>
    </citation>
    <scope>NUCLEOTIDE SEQUENCE [LARGE SCALE GENOMIC DNA]</scope>
    <source>
        <strain evidence="2 3">KY5</strain>
    </source>
</reference>
<proteinExistence type="predicted"/>
<keyword evidence="3" id="KW-1185">Reference proteome</keyword>
<dbReference type="Proteomes" id="UP000221011">
    <property type="component" value="Chromosome"/>
</dbReference>
<keyword evidence="1" id="KW-0732">Signal</keyword>
<name>A0A291Q7H0_9ACTN</name>
<dbReference type="EMBL" id="CP022685">
    <property type="protein sequence ID" value="ATL27443.1"/>
    <property type="molecule type" value="Genomic_DNA"/>
</dbReference>
<evidence type="ECO:0000313" key="3">
    <source>
        <dbReference type="Proteomes" id="UP000221011"/>
    </source>
</evidence>
<evidence type="ECO:0000313" key="2">
    <source>
        <dbReference type="EMBL" id="ATL27443.1"/>
    </source>
</evidence>
<protein>
    <recommendedName>
        <fullName evidence="4">Secreted protein</fullName>
    </recommendedName>
</protein>
<dbReference type="AlphaFoldDB" id="A0A291Q7H0"/>
<gene>
    <name evidence="2" type="ORF">KY5_2425</name>
</gene>
<evidence type="ECO:0008006" key="4">
    <source>
        <dbReference type="Google" id="ProtNLM"/>
    </source>
</evidence>
<dbReference type="RefSeq" id="WP_234362704.1">
    <property type="nucleotide sequence ID" value="NZ_CP022685.1"/>
</dbReference>
<organism evidence="2 3">
    <name type="scientific">Streptomyces formicae</name>
    <dbReference type="NCBI Taxonomy" id="1616117"/>
    <lineage>
        <taxon>Bacteria</taxon>
        <taxon>Bacillati</taxon>
        <taxon>Actinomycetota</taxon>
        <taxon>Actinomycetes</taxon>
        <taxon>Kitasatosporales</taxon>
        <taxon>Streptomycetaceae</taxon>
        <taxon>Streptomyces</taxon>
    </lineage>
</organism>
<feature type="chain" id="PRO_5012968300" description="Secreted protein" evidence="1">
    <location>
        <begin position="26"/>
        <end position="126"/>
    </location>
</feature>
<feature type="signal peptide" evidence="1">
    <location>
        <begin position="1"/>
        <end position="25"/>
    </location>
</feature>